<evidence type="ECO:0000259" key="8">
    <source>
        <dbReference type="Pfam" id="PF00136"/>
    </source>
</evidence>
<feature type="domain" description="DNA-directed DNA polymerase family B multifunctional" evidence="8">
    <location>
        <begin position="225"/>
        <end position="381"/>
    </location>
</feature>
<keyword evidence="6" id="KW-0238">DNA-binding</keyword>
<name>A0AAX4L461_9CREN</name>
<dbReference type="AlphaFoldDB" id="A0AAX4L461"/>
<sequence length="555" mass="64767">MEEYVLDAIPVKGGVKILLNDFKEKVIKTTFPVYVITDNPDIVLQHPEVKYYEEEKWRTIEGKELTLYRFEVESLDAYHYIRKRLKVVNEIPTVLSQTLYRLGIRPFRRIYDDKDSYEFPKIKIVTVRFLHWYDGCDNCYEVEVNGNVERYYNFLPSIEADVAECYGFPCNNVKAQVKIRGDLKRSPVSLKGLIEWSYVTRTPIHEIAYATIGKALTTNEAWVALKRKVIIPNIVPRVEKLRRLEDIMIADKGGLVIFPKIGCFDNVYQIDFKSMYPSLIIKYNISAETVNSCDDIKTELHSICLKERGIVPVALEWLVKRKEELKEIDKERAEAIKWILVASFGYLGYRNSRFGKIEAYEMVTYFARKTLRKTIDLAEKLGFEVLHGIIDSLIVKGDNVKKLVDAVEKEIGLRLEYKRINWVIFTSTRNGTPYPMRYIGNSEEGDIIAKGFIKSNMPNIVKDFLNDTLSVLLEAKSCDDVKRMKNKIKDLYLAYERRVINGEPKDYVIWIKHIPYVRGLKGFYDARKGYSGRSILYYKEYLKRVYNDVLEMISC</sequence>
<gene>
    <name evidence="9" type="ORF">V6M85_02615</name>
</gene>
<evidence type="ECO:0000256" key="7">
    <source>
        <dbReference type="ARBA" id="ARBA00049244"/>
    </source>
</evidence>
<comment type="catalytic activity">
    <reaction evidence="7">
        <text>DNA(n) + a 2'-deoxyribonucleoside 5'-triphosphate = DNA(n+1) + diphosphate</text>
        <dbReference type="Rhea" id="RHEA:22508"/>
        <dbReference type="Rhea" id="RHEA-COMP:17339"/>
        <dbReference type="Rhea" id="RHEA-COMP:17340"/>
        <dbReference type="ChEBI" id="CHEBI:33019"/>
        <dbReference type="ChEBI" id="CHEBI:61560"/>
        <dbReference type="ChEBI" id="CHEBI:173112"/>
        <dbReference type="EC" id="2.7.7.7"/>
    </reaction>
</comment>
<keyword evidence="3" id="KW-0808">Transferase</keyword>
<dbReference type="InterPro" id="IPR006134">
    <property type="entry name" value="DNA-dir_DNA_pol_B_multi_dom"/>
</dbReference>
<dbReference type="EC" id="2.7.7.7" evidence="2"/>
<keyword evidence="4" id="KW-0548">Nucleotidyltransferase</keyword>
<keyword evidence="5" id="KW-0239">DNA-directed DNA polymerase</keyword>
<evidence type="ECO:0000313" key="9">
    <source>
        <dbReference type="EMBL" id="WWQ60993.1"/>
    </source>
</evidence>
<dbReference type="RefSeq" id="WP_338602633.1">
    <property type="nucleotide sequence ID" value="NZ_CP146016.1"/>
</dbReference>
<accession>A0AAX4L461</accession>
<evidence type="ECO:0000256" key="3">
    <source>
        <dbReference type="ARBA" id="ARBA00022679"/>
    </source>
</evidence>
<keyword evidence="10" id="KW-1185">Reference proteome</keyword>
<dbReference type="Gene3D" id="1.10.287.690">
    <property type="entry name" value="Helix hairpin bin"/>
    <property type="match status" value="1"/>
</dbReference>
<dbReference type="InterPro" id="IPR023211">
    <property type="entry name" value="DNA_pol_palm_dom_sf"/>
</dbReference>
<evidence type="ECO:0000256" key="1">
    <source>
        <dbReference type="ARBA" id="ARBA00005755"/>
    </source>
</evidence>
<evidence type="ECO:0000313" key="10">
    <source>
        <dbReference type="Proteomes" id="UP001432202"/>
    </source>
</evidence>
<dbReference type="PANTHER" id="PTHR10322:SF23">
    <property type="entry name" value="DNA POLYMERASE DELTA CATALYTIC SUBUNIT"/>
    <property type="match status" value="1"/>
</dbReference>
<dbReference type="GO" id="GO:0003677">
    <property type="term" value="F:DNA binding"/>
    <property type="evidence" value="ECO:0007669"/>
    <property type="project" value="UniProtKB-KW"/>
</dbReference>
<evidence type="ECO:0000256" key="2">
    <source>
        <dbReference type="ARBA" id="ARBA00012417"/>
    </source>
</evidence>
<evidence type="ECO:0000256" key="5">
    <source>
        <dbReference type="ARBA" id="ARBA00022932"/>
    </source>
</evidence>
<dbReference type="InterPro" id="IPR006172">
    <property type="entry name" value="DNA-dir_DNA_pol_B"/>
</dbReference>
<dbReference type="SMART" id="SM00486">
    <property type="entry name" value="POLBc"/>
    <property type="match status" value="1"/>
</dbReference>
<protein>
    <recommendedName>
        <fullName evidence="2">DNA-directed DNA polymerase</fullName>
        <ecNumber evidence="2">2.7.7.7</ecNumber>
    </recommendedName>
</protein>
<comment type="similarity">
    <text evidence="1">Belongs to the DNA polymerase type-B family.</text>
</comment>
<dbReference type="EMBL" id="CP146016">
    <property type="protein sequence ID" value="WWQ60993.1"/>
    <property type="molecule type" value="Genomic_DNA"/>
</dbReference>
<dbReference type="GO" id="GO:0000166">
    <property type="term" value="F:nucleotide binding"/>
    <property type="evidence" value="ECO:0007669"/>
    <property type="project" value="InterPro"/>
</dbReference>
<dbReference type="InterPro" id="IPR050240">
    <property type="entry name" value="DNA_pol_type-B"/>
</dbReference>
<organism evidence="9 10">
    <name type="scientific">Sulfolobus tengchongensis</name>
    <dbReference type="NCBI Taxonomy" id="207809"/>
    <lineage>
        <taxon>Archaea</taxon>
        <taxon>Thermoproteota</taxon>
        <taxon>Thermoprotei</taxon>
        <taxon>Sulfolobales</taxon>
        <taxon>Sulfolobaceae</taxon>
        <taxon>Sulfolobus</taxon>
    </lineage>
</organism>
<dbReference type="Gene3D" id="3.90.1600.10">
    <property type="entry name" value="Palm domain of DNA polymerase"/>
    <property type="match status" value="1"/>
</dbReference>
<evidence type="ECO:0000256" key="4">
    <source>
        <dbReference type="ARBA" id="ARBA00022695"/>
    </source>
</evidence>
<dbReference type="PANTHER" id="PTHR10322">
    <property type="entry name" value="DNA POLYMERASE CATALYTIC SUBUNIT"/>
    <property type="match status" value="1"/>
</dbReference>
<dbReference type="InterPro" id="IPR043502">
    <property type="entry name" value="DNA/RNA_pol_sf"/>
</dbReference>
<dbReference type="GeneID" id="89335625"/>
<proteinExistence type="inferred from homology"/>
<dbReference type="GO" id="GO:0006261">
    <property type="term" value="P:DNA-templated DNA replication"/>
    <property type="evidence" value="ECO:0007669"/>
    <property type="project" value="TreeGrafter"/>
</dbReference>
<dbReference type="Pfam" id="PF00136">
    <property type="entry name" value="DNA_pol_B"/>
    <property type="match status" value="1"/>
</dbReference>
<dbReference type="Proteomes" id="UP001432202">
    <property type="component" value="Chromosome"/>
</dbReference>
<evidence type="ECO:0000256" key="6">
    <source>
        <dbReference type="ARBA" id="ARBA00023125"/>
    </source>
</evidence>
<reference evidence="9 10" key="1">
    <citation type="submission" date="2024-02" db="EMBL/GenBank/DDBJ databases">
        <title>STSV induces naive adaptation in Sulfolobus.</title>
        <authorList>
            <person name="Xiang X."/>
            <person name="Song M."/>
        </authorList>
    </citation>
    <scope>NUCLEOTIDE SEQUENCE [LARGE SCALE GENOMIC DNA]</scope>
    <source>
        <strain evidence="9 10">RT2</strain>
    </source>
</reference>
<dbReference type="GO" id="GO:0003887">
    <property type="term" value="F:DNA-directed DNA polymerase activity"/>
    <property type="evidence" value="ECO:0007669"/>
    <property type="project" value="UniProtKB-KW"/>
</dbReference>
<dbReference type="SUPFAM" id="SSF56672">
    <property type="entry name" value="DNA/RNA polymerases"/>
    <property type="match status" value="1"/>
</dbReference>